<proteinExistence type="predicted"/>
<sequence length="104" mass="11653">MRYGVYGIRFSVFGRVCSLDLQVRVPVRATTQAVANWSLRAHPDVDVQATHAPANYVRLTLNRILKTENYETATGSACLIDLETAQSPSMVIRPFSSNRSKPNW</sequence>
<dbReference type="AlphaFoldDB" id="A0A2T0SM32"/>
<dbReference type="EMBL" id="PVTE01000017">
    <property type="protein sequence ID" value="PRY34470.1"/>
    <property type="molecule type" value="Genomic_DNA"/>
</dbReference>
<name>A0A2T0SM32_9BACT</name>
<gene>
    <name evidence="1" type="ORF">CLV58_11774</name>
</gene>
<protein>
    <submittedName>
        <fullName evidence="1">Uncharacterized protein</fullName>
    </submittedName>
</protein>
<evidence type="ECO:0000313" key="2">
    <source>
        <dbReference type="Proteomes" id="UP000238375"/>
    </source>
</evidence>
<accession>A0A2T0SM32</accession>
<reference evidence="1 2" key="1">
    <citation type="submission" date="2018-03" db="EMBL/GenBank/DDBJ databases">
        <title>Genomic Encyclopedia of Archaeal and Bacterial Type Strains, Phase II (KMG-II): from individual species to whole genera.</title>
        <authorList>
            <person name="Goeker M."/>
        </authorList>
    </citation>
    <scope>NUCLEOTIDE SEQUENCE [LARGE SCALE GENOMIC DNA]</scope>
    <source>
        <strain evidence="1 2">DSM 28354</strain>
    </source>
</reference>
<comment type="caution">
    <text evidence="1">The sequence shown here is derived from an EMBL/GenBank/DDBJ whole genome shotgun (WGS) entry which is preliminary data.</text>
</comment>
<keyword evidence="2" id="KW-1185">Reference proteome</keyword>
<evidence type="ECO:0000313" key="1">
    <source>
        <dbReference type="EMBL" id="PRY34470.1"/>
    </source>
</evidence>
<dbReference type="Proteomes" id="UP000238375">
    <property type="component" value="Unassembled WGS sequence"/>
</dbReference>
<organism evidence="1 2">
    <name type="scientific">Spirosoma oryzae</name>
    <dbReference type="NCBI Taxonomy" id="1469603"/>
    <lineage>
        <taxon>Bacteria</taxon>
        <taxon>Pseudomonadati</taxon>
        <taxon>Bacteroidota</taxon>
        <taxon>Cytophagia</taxon>
        <taxon>Cytophagales</taxon>
        <taxon>Cytophagaceae</taxon>
        <taxon>Spirosoma</taxon>
    </lineage>
</organism>